<reference evidence="3 4" key="1">
    <citation type="submission" date="2024-06" db="EMBL/GenBank/DDBJ databases">
        <title>Genomic Encyclopedia of Type Strains, Phase IV (KMG-IV): sequencing the most valuable type-strain genomes for metagenomic binning, comparative biology and taxonomic classification.</title>
        <authorList>
            <person name="Goeker M."/>
        </authorList>
    </citation>
    <scope>NUCLEOTIDE SEQUENCE [LARGE SCALE GENOMIC DNA]</scope>
    <source>
        <strain evidence="3 4">DSM 17809</strain>
    </source>
</reference>
<dbReference type="RefSeq" id="WP_354297523.1">
    <property type="nucleotide sequence ID" value="NZ_JBEPLU010000001.1"/>
</dbReference>
<keyword evidence="1" id="KW-0812">Transmembrane</keyword>
<dbReference type="Proteomes" id="UP001549110">
    <property type="component" value="Unassembled WGS sequence"/>
</dbReference>
<accession>A0ABV2EJP7</accession>
<gene>
    <name evidence="3" type="ORF">ABID41_002032</name>
</gene>
<dbReference type="InterPro" id="IPR028087">
    <property type="entry name" value="Tad_N"/>
</dbReference>
<dbReference type="Gene3D" id="2.40.30.20">
    <property type="match status" value="1"/>
</dbReference>
<feature type="domain" description="Putative Flp pilus-assembly TadG-like N-terminal" evidence="2">
    <location>
        <begin position="26"/>
        <end position="72"/>
    </location>
</feature>
<keyword evidence="1" id="KW-1133">Transmembrane helix</keyword>
<name>A0ABV2EJP7_9CAUL</name>
<dbReference type="InterPro" id="IPR023366">
    <property type="entry name" value="ATP_synth_asu-like_sf"/>
</dbReference>
<evidence type="ECO:0000313" key="3">
    <source>
        <dbReference type="EMBL" id="MET3526937.1"/>
    </source>
</evidence>
<dbReference type="EMBL" id="JBEPLU010000001">
    <property type="protein sequence ID" value="MET3526937.1"/>
    <property type="molecule type" value="Genomic_DNA"/>
</dbReference>
<sequence length="529" mass="55922">MDRNSVNGRIARLCAWLRAGKRDERGATAVFFAVGLVLLAPATLGLVDVYMITTQRGQLQEALDTATLYAARSNKMTTEDIQIVGDNALRANLKLPEGQELTSSTFTLSDKGKVTGHATIDPPNIGPRLWAQADIEANSEVLRNSNNVEVALVLDTTGSMSGEMDNLRTAAKDLVDLVVQDKQTPYYTKAALVPYSVGVKLGGYADAARGTLAGPTAIQAVRGQDSKVVIQSTAHGLNTGDQVELSSVSGVKLDGSQIKGTYTVTWISNDEFSLNGAWSGNLSGSYKGGGKAQCLREGCLRFRFQDATRSHDWQTFGASDCASERIGSEAYTDAGPSVSFVGRVYGACGSGQIVPLSSDKTMLKNKIDALTSNGSTAGQIGVGWGWYMVSPEWGSLWPDASSAPAPYSTQQLLKVVVLMTDGAFNSPYCKGVVAADAGSGSGSASDHINCNATNGDPFSQAEKMCAAMKAKGITVYTVGFNVSSDADVQNVMRNCATSPDFVYFPEGGTALKIAFRAIAQDINSLRISK</sequence>
<comment type="caution">
    <text evidence="3">The sequence shown here is derived from an EMBL/GenBank/DDBJ whole genome shotgun (WGS) entry which is preliminary data.</text>
</comment>
<evidence type="ECO:0000259" key="2">
    <source>
        <dbReference type="Pfam" id="PF13400"/>
    </source>
</evidence>
<keyword evidence="4" id="KW-1185">Reference proteome</keyword>
<organism evidence="3 4">
    <name type="scientific">Phenylobacterium koreense</name>
    <dbReference type="NCBI Taxonomy" id="266125"/>
    <lineage>
        <taxon>Bacteria</taxon>
        <taxon>Pseudomonadati</taxon>
        <taxon>Pseudomonadota</taxon>
        <taxon>Alphaproteobacteria</taxon>
        <taxon>Caulobacterales</taxon>
        <taxon>Caulobacteraceae</taxon>
        <taxon>Phenylobacterium</taxon>
    </lineage>
</organism>
<keyword evidence="1" id="KW-0472">Membrane</keyword>
<protein>
    <submittedName>
        <fullName evidence="3">Flp pilus assembly protein TadG</fullName>
    </submittedName>
</protein>
<proteinExistence type="predicted"/>
<dbReference type="InterPro" id="IPR036465">
    <property type="entry name" value="vWFA_dom_sf"/>
</dbReference>
<dbReference type="Pfam" id="PF13400">
    <property type="entry name" value="Tad"/>
    <property type="match status" value="1"/>
</dbReference>
<dbReference type="SUPFAM" id="SSF53300">
    <property type="entry name" value="vWA-like"/>
    <property type="match status" value="1"/>
</dbReference>
<evidence type="ECO:0000256" key="1">
    <source>
        <dbReference type="SAM" id="Phobius"/>
    </source>
</evidence>
<evidence type="ECO:0000313" key="4">
    <source>
        <dbReference type="Proteomes" id="UP001549110"/>
    </source>
</evidence>
<dbReference type="Gene3D" id="3.40.50.410">
    <property type="entry name" value="von Willebrand factor, type A domain"/>
    <property type="match status" value="1"/>
</dbReference>
<feature type="transmembrane region" description="Helical" evidence="1">
    <location>
        <begin position="27"/>
        <end position="52"/>
    </location>
</feature>